<dbReference type="Proteomes" id="UP001152561">
    <property type="component" value="Unassembled WGS sequence"/>
</dbReference>
<evidence type="ECO:0000256" key="1">
    <source>
        <dbReference type="SAM" id="Phobius"/>
    </source>
</evidence>
<keyword evidence="1" id="KW-0472">Membrane</keyword>
<organism evidence="2 3">
    <name type="scientific">Anisodus acutangulus</name>
    <dbReference type="NCBI Taxonomy" id="402998"/>
    <lineage>
        <taxon>Eukaryota</taxon>
        <taxon>Viridiplantae</taxon>
        <taxon>Streptophyta</taxon>
        <taxon>Embryophyta</taxon>
        <taxon>Tracheophyta</taxon>
        <taxon>Spermatophyta</taxon>
        <taxon>Magnoliopsida</taxon>
        <taxon>eudicotyledons</taxon>
        <taxon>Gunneridae</taxon>
        <taxon>Pentapetalae</taxon>
        <taxon>asterids</taxon>
        <taxon>lamiids</taxon>
        <taxon>Solanales</taxon>
        <taxon>Solanaceae</taxon>
        <taxon>Solanoideae</taxon>
        <taxon>Hyoscyameae</taxon>
        <taxon>Anisodus</taxon>
    </lineage>
</organism>
<keyword evidence="1" id="KW-1133">Transmembrane helix</keyword>
<dbReference type="Pfam" id="PF07224">
    <property type="entry name" value="Chlorophyllase"/>
    <property type="match status" value="1"/>
</dbReference>
<sequence length="97" mass="10786">MVITSFSSSITTSTSVFDIGNYSTKLLNIEPQSCTNFFPLPPNPILIATPSESGSFPLVLFLHGYLPLSLSNISPLMASLLWFLSCIRYKEQIQLRK</sequence>
<gene>
    <name evidence="2" type="ORF">K7X08_010924</name>
</gene>
<evidence type="ECO:0000313" key="3">
    <source>
        <dbReference type="Proteomes" id="UP001152561"/>
    </source>
</evidence>
<evidence type="ECO:0000313" key="2">
    <source>
        <dbReference type="EMBL" id="KAJ8547338.1"/>
    </source>
</evidence>
<comment type="caution">
    <text evidence="2">The sequence shown here is derived from an EMBL/GenBank/DDBJ whole genome shotgun (WGS) entry which is preliminary data.</text>
</comment>
<dbReference type="AlphaFoldDB" id="A0A9Q1R893"/>
<protein>
    <submittedName>
        <fullName evidence="2">Uncharacterized protein</fullName>
    </submittedName>
</protein>
<keyword evidence="3" id="KW-1185">Reference proteome</keyword>
<accession>A0A9Q1R893</accession>
<dbReference type="InterPro" id="IPR017395">
    <property type="entry name" value="Chlorophyllase-like"/>
</dbReference>
<proteinExistence type="predicted"/>
<feature type="transmembrane region" description="Helical" evidence="1">
    <location>
        <begin position="65"/>
        <end position="87"/>
    </location>
</feature>
<reference evidence="3" key="1">
    <citation type="journal article" date="2023" name="Proc. Natl. Acad. Sci. U.S.A.">
        <title>Genomic and structural basis for evolution of tropane alkaloid biosynthesis.</title>
        <authorList>
            <person name="Wanga Y.-J."/>
            <person name="Taina T."/>
            <person name="Yua J.-Y."/>
            <person name="Lia J."/>
            <person name="Xua B."/>
            <person name="Chenc J."/>
            <person name="D'Auriad J.C."/>
            <person name="Huanga J.-P."/>
            <person name="Huanga S.-X."/>
        </authorList>
    </citation>
    <scope>NUCLEOTIDE SEQUENCE [LARGE SCALE GENOMIC DNA]</scope>
    <source>
        <strain evidence="3">cv. KIB-2019</strain>
    </source>
</reference>
<name>A0A9Q1R893_9SOLA</name>
<dbReference type="EMBL" id="JAJAGQ010000012">
    <property type="protein sequence ID" value="KAJ8547338.1"/>
    <property type="molecule type" value="Genomic_DNA"/>
</dbReference>
<keyword evidence="1" id="KW-0812">Transmembrane</keyword>